<feature type="transmembrane region" description="Helical" evidence="5">
    <location>
        <begin position="238"/>
        <end position="262"/>
    </location>
</feature>
<reference evidence="6 7" key="1">
    <citation type="submission" date="2019-02" db="EMBL/GenBank/DDBJ databases">
        <title>Deep-cultivation of Planctomycetes and their phenomic and genomic characterization uncovers novel biology.</title>
        <authorList>
            <person name="Wiegand S."/>
            <person name="Jogler M."/>
            <person name="Boedeker C."/>
            <person name="Pinto D."/>
            <person name="Vollmers J."/>
            <person name="Rivas-Marin E."/>
            <person name="Kohn T."/>
            <person name="Peeters S.H."/>
            <person name="Heuer A."/>
            <person name="Rast P."/>
            <person name="Oberbeckmann S."/>
            <person name="Bunk B."/>
            <person name="Jeske O."/>
            <person name="Meyerdierks A."/>
            <person name="Storesund J.E."/>
            <person name="Kallscheuer N."/>
            <person name="Luecker S."/>
            <person name="Lage O.M."/>
            <person name="Pohl T."/>
            <person name="Merkel B.J."/>
            <person name="Hornburger P."/>
            <person name="Mueller R.-W."/>
            <person name="Bruemmer F."/>
            <person name="Labrenz M."/>
            <person name="Spormann A.M."/>
            <person name="Op den Camp H."/>
            <person name="Overmann J."/>
            <person name="Amann R."/>
            <person name="Jetten M.S.M."/>
            <person name="Mascher T."/>
            <person name="Medema M.H."/>
            <person name="Devos D.P."/>
            <person name="Kaster A.-K."/>
            <person name="Ovreas L."/>
            <person name="Rohde M."/>
            <person name="Galperin M.Y."/>
            <person name="Jogler C."/>
        </authorList>
    </citation>
    <scope>NUCLEOTIDE SEQUENCE [LARGE SCALE GENOMIC DNA]</scope>
    <source>
        <strain evidence="6 7">Pan44</strain>
    </source>
</reference>
<feature type="transmembrane region" description="Helical" evidence="5">
    <location>
        <begin position="380"/>
        <end position="406"/>
    </location>
</feature>
<dbReference type="GO" id="GO:0005886">
    <property type="term" value="C:plasma membrane"/>
    <property type="evidence" value="ECO:0007669"/>
    <property type="project" value="TreeGrafter"/>
</dbReference>
<dbReference type="Proteomes" id="UP000315700">
    <property type="component" value="Chromosome"/>
</dbReference>
<keyword evidence="3 5" id="KW-1133">Transmembrane helix</keyword>
<feature type="transmembrane region" description="Helical" evidence="5">
    <location>
        <begin position="344"/>
        <end position="368"/>
    </location>
</feature>
<dbReference type="FunCoup" id="A0A517SIH8">
    <property type="interactions" value="259"/>
</dbReference>
<feature type="transmembrane region" description="Helical" evidence="5">
    <location>
        <begin position="458"/>
        <end position="478"/>
    </location>
</feature>
<feature type="transmembrane region" description="Helical" evidence="5">
    <location>
        <begin position="289"/>
        <end position="307"/>
    </location>
</feature>
<dbReference type="KEGG" id="ccos:Pan44_39680"/>
<evidence type="ECO:0000256" key="3">
    <source>
        <dbReference type="ARBA" id="ARBA00022989"/>
    </source>
</evidence>
<feature type="transmembrane region" description="Helical" evidence="5">
    <location>
        <begin position="59"/>
        <end position="92"/>
    </location>
</feature>
<evidence type="ECO:0000256" key="1">
    <source>
        <dbReference type="ARBA" id="ARBA00004141"/>
    </source>
</evidence>
<dbReference type="AlphaFoldDB" id="A0A517SIH8"/>
<dbReference type="OrthoDB" id="9766267at2"/>
<dbReference type="PANTHER" id="PTHR10283:SF92">
    <property type="entry name" value="LOW-AFFINITY PHOSPHATE TRANSPORTER PHO91"/>
    <property type="match status" value="1"/>
</dbReference>
<feature type="transmembrane region" description="Helical" evidence="5">
    <location>
        <begin position="418"/>
        <end position="438"/>
    </location>
</feature>
<gene>
    <name evidence="6" type="primary">sdcS_2</name>
    <name evidence="6" type="ORF">Pan44_39680</name>
</gene>
<dbReference type="InterPro" id="IPR001898">
    <property type="entry name" value="SLC13A/DASS"/>
</dbReference>
<dbReference type="InParanoid" id="A0A517SIH8"/>
<keyword evidence="7" id="KW-1185">Reference proteome</keyword>
<dbReference type="NCBIfam" id="TIGR00785">
    <property type="entry name" value="dass"/>
    <property type="match status" value="1"/>
</dbReference>
<dbReference type="GO" id="GO:0005315">
    <property type="term" value="F:phosphate transmembrane transporter activity"/>
    <property type="evidence" value="ECO:0007669"/>
    <property type="project" value="TreeGrafter"/>
</dbReference>
<feature type="transmembrane region" description="Helical" evidence="5">
    <location>
        <begin position="112"/>
        <end position="131"/>
    </location>
</feature>
<comment type="subcellular location">
    <subcellularLocation>
        <location evidence="1">Membrane</location>
        <topology evidence="1">Multi-pass membrane protein</topology>
    </subcellularLocation>
</comment>
<evidence type="ECO:0000256" key="4">
    <source>
        <dbReference type="ARBA" id="ARBA00023136"/>
    </source>
</evidence>
<feature type="transmembrane region" description="Helical" evidence="5">
    <location>
        <begin position="29"/>
        <end position="47"/>
    </location>
</feature>
<accession>A0A517SIH8</accession>
<dbReference type="EMBL" id="CP036271">
    <property type="protein sequence ID" value="QDT55920.1"/>
    <property type="molecule type" value="Genomic_DNA"/>
</dbReference>
<evidence type="ECO:0000256" key="5">
    <source>
        <dbReference type="SAM" id="Phobius"/>
    </source>
</evidence>
<dbReference type="PANTHER" id="PTHR10283">
    <property type="entry name" value="SOLUTE CARRIER FAMILY 13 MEMBER"/>
    <property type="match status" value="1"/>
</dbReference>
<feature type="transmembrane region" description="Helical" evidence="5">
    <location>
        <begin position="313"/>
        <end position="332"/>
    </location>
</feature>
<organism evidence="6 7">
    <name type="scientific">Caulifigura coniformis</name>
    <dbReference type="NCBI Taxonomy" id="2527983"/>
    <lineage>
        <taxon>Bacteria</taxon>
        <taxon>Pseudomonadati</taxon>
        <taxon>Planctomycetota</taxon>
        <taxon>Planctomycetia</taxon>
        <taxon>Planctomycetales</taxon>
        <taxon>Planctomycetaceae</taxon>
        <taxon>Caulifigura</taxon>
    </lineage>
</organism>
<protein>
    <submittedName>
        <fullName evidence="6">Sodium-dependent dicarboxylate transporter SdcS</fullName>
    </submittedName>
</protein>
<evidence type="ECO:0000313" key="7">
    <source>
        <dbReference type="Proteomes" id="UP000315700"/>
    </source>
</evidence>
<keyword evidence="2 5" id="KW-0812">Transmembrane</keyword>
<feature type="transmembrane region" description="Helical" evidence="5">
    <location>
        <begin position="199"/>
        <end position="218"/>
    </location>
</feature>
<evidence type="ECO:0000256" key="2">
    <source>
        <dbReference type="ARBA" id="ARBA00022692"/>
    </source>
</evidence>
<evidence type="ECO:0000313" key="6">
    <source>
        <dbReference type="EMBL" id="QDT55920.1"/>
    </source>
</evidence>
<proteinExistence type="predicted"/>
<feature type="transmembrane region" description="Helical" evidence="5">
    <location>
        <begin position="155"/>
        <end position="187"/>
    </location>
</feature>
<sequence length="483" mass="51139">MGSKRLLDNVPSSPWYSFRNPETGRARRPILFAICVCAALLVAVWLRPDQSLSPAALRALFILVLAVLLWATEVIPAFAVGLLVIALNVALLGRPQGVYAQDANDWEQFVTVFGHPLIWLFFGGFVLAAGMEKCGLDRRLAMTLLQRLGGRYENVLLGVMLATFVLSLCMSGTATAAMMLAVIAPLMRQCDQESNAGKGLLLGIAVASILGGVGSLIAKPPNAIAAGALSALEPPQVITVLQWMALGLPPSLIVAAIVWKLLTRWFPEPDRVFRFESIAATQAAPANRAQYVIVVVTLVSTIGLWLTSSWHGIPTSAVSLLPTVLLTSTGVLTAKDIRGLSYDVLFLMAGGLALGNVVTSTGLSNWIIGQIPMGALPPIMLAFVLSYATTVLANFMSATATANILVPLVITMAAGSEALVVIAVAIGASCGMCLPVASPSNAMVYTTGRLKIGDLIRVGLVVGLLCPLISVTWLWLCLDRVMR</sequence>
<dbReference type="Pfam" id="PF00939">
    <property type="entry name" value="Na_sulph_symp"/>
    <property type="match status" value="1"/>
</dbReference>
<keyword evidence="4 5" id="KW-0472">Membrane</keyword>
<name>A0A517SIH8_9PLAN</name>